<name>A0ABP5PBW8_9ACTN</name>
<dbReference type="RefSeq" id="WP_344478102.1">
    <property type="nucleotide sequence ID" value="NZ_BAAAQX010000011.1"/>
</dbReference>
<dbReference type="InterPro" id="IPR008972">
    <property type="entry name" value="Cupredoxin"/>
</dbReference>
<keyword evidence="4" id="KW-1185">Reference proteome</keyword>
<comment type="caution">
    <text evidence="3">The sequence shown here is derived from an EMBL/GenBank/DDBJ whole genome shotgun (WGS) entry which is preliminary data.</text>
</comment>
<evidence type="ECO:0000256" key="2">
    <source>
        <dbReference type="SAM" id="Phobius"/>
    </source>
</evidence>
<proteinExistence type="predicted"/>
<protein>
    <recommendedName>
        <fullName evidence="5">Multicopper oxidase</fullName>
    </recommendedName>
</protein>
<dbReference type="Gene3D" id="2.60.40.420">
    <property type="entry name" value="Cupredoxins - blue copper proteins"/>
    <property type="match status" value="4"/>
</dbReference>
<accession>A0ABP5PBW8</accession>
<dbReference type="SUPFAM" id="SSF49503">
    <property type="entry name" value="Cupredoxins"/>
    <property type="match status" value="5"/>
</dbReference>
<keyword evidence="2" id="KW-0812">Transmembrane</keyword>
<organism evidence="3 4">
    <name type="scientific">Nonomuraea monospora</name>
    <dbReference type="NCBI Taxonomy" id="568818"/>
    <lineage>
        <taxon>Bacteria</taxon>
        <taxon>Bacillati</taxon>
        <taxon>Actinomycetota</taxon>
        <taxon>Actinomycetes</taxon>
        <taxon>Streptosporangiales</taxon>
        <taxon>Streptosporangiaceae</taxon>
        <taxon>Nonomuraea</taxon>
    </lineage>
</organism>
<evidence type="ECO:0000313" key="4">
    <source>
        <dbReference type="Proteomes" id="UP001499843"/>
    </source>
</evidence>
<dbReference type="InterPro" id="IPR002355">
    <property type="entry name" value="Cu_oxidase_Cu_BS"/>
</dbReference>
<sequence>MVGSHAVADLSTVGLAGIALAVVLIRIRRRGIGLRLLLGALAAAWLVAVGGGMWSFSAALAERLPSGAASQAAADPCSSGAPVRTFDVSLINIPLFLNRFGDVVPEGRMYVLDENVATVRSTFKRAADPFAQRDLVEPLTLRVNKGDCVAVKFTNRLHEPAPDLEFDAGESVFTLPGETLVGTPGAVTTAKRQFAPAKSAREVRFDTSKAPHASMHFDGLTYDVTSSDGTAVGNNPASTAAPGASVSYRLFAGVEGEFQFKDGADMSSHQTGAGNFIGSHAFGAFGAIMVEPQGASWVDSSTGQPIKSGTRAVIQIPNGKDFREQVVFMHDEVEAQPGILTRLCRDGEEGEEADDGSCVEPTSAELTKLKAGTLPDLSGGDADALVQGEVPVKLEWFAFNYRAEPGFNREEVGCPAATRAAQGFNAAECIGEETSLSSWPFGDPGGGDLVFPSYRGEPTQFRLIHPAEFETHTFHQHVNRWPFDPKDEGGLDEVSKATHHIAVTNALDVQAVSPGSHYSLIMEGGAGSAHDDKPATFGDIIFHCHLYPHFANGMWGLNRTFDRLEDGTRRNPDTTQIPRLIPLADHAAPPAPTADEPGFPHFIPGKFGFKGPKAPLSVAERKTGAAFPPTAAEIRAADDRGQVPGGFFQDPCPAARSDGKPIPVKTFYVSAIELKQTYNPELAWNNPQSRVYVGGTTSAERDAKVTKVRNGEKPEPFSPLLNVGDCVVYHLRNDLPAEFGGTVFDRRQITNEVGIHQHMVQFDVLSSDGAANGWNYDQGADAAAPNKEYTYRDFVHADTATNSFHDHFFPNVHQDNGLFGGATIHPPGCTFHDPTTEAVVHIGTIVDVRCAPGATDYHGRVADGQDYRNVSLFIEDRVPMFKPADASDPGDDRFVTPEGVPIFPAKFPSGSDDQGVMGINYRLEPFEGRRQSDMANVFDSGVHGNPYTPIPRAFEGDLIKWRLFQLSQEESHGFNLDRFRWKQEPRDPESPRVQAQHIGMLEYFDVHADMGYEIATPGDTGHYRSYLYNYGGADDWFLGTWGTLIVYGCREGFEPPTGRLAWLPDNMPDTICAGPQPAAPAQSPPKEAAKLPIPGRNNPCPHDEDETITAPIKRFTIAAFNKDITYNKAGDHDPHGAMYALEEDVAAIKAGTKKAEPLVIRANAGDCVEVTLKNQLDPAKMQPHCFEGTEPGQLGFRDPSQGGFALPGCLDQPPGNEHNVPGFKPLPVSSRVGLRPAMVDSHVEGAGSNVGYNFPDSTVGPGQSILYRWYAPEEDGATGLGVLQDYADPLNHGHHGLFGGLVIEPKGSTYKDPRTGADLKSGVDAVIVDPNGKDFREHVILMNSDLSLFRKDTNGNTADDLPVPDNLDLALTPSREADDPEDQGEFAINYSNEPWSHRYAVNQDLAKIFSSTVHGDPATPLFRAYPKDPVRLRVAQVVGDPRSTGFALHGHTWRRAPDDPQSQIAAFQGQFNPGVAYNIHLDPAVTGGAGGPSGIPGDYLYRSGTLARHLTGGQWGIFRVLGAKQPDLIELPDHPFGTAVRTSGGVRW</sequence>
<reference evidence="4" key="1">
    <citation type="journal article" date="2019" name="Int. J. Syst. Evol. Microbiol.">
        <title>The Global Catalogue of Microorganisms (GCM) 10K type strain sequencing project: providing services to taxonomists for standard genome sequencing and annotation.</title>
        <authorList>
            <consortium name="The Broad Institute Genomics Platform"/>
            <consortium name="The Broad Institute Genome Sequencing Center for Infectious Disease"/>
            <person name="Wu L."/>
            <person name="Ma J."/>
        </authorList>
    </citation>
    <scope>NUCLEOTIDE SEQUENCE [LARGE SCALE GENOMIC DNA]</scope>
    <source>
        <strain evidence="4">JCM 16114</strain>
    </source>
</reference>
<dbReference type="Proteomes" id="UP001499843">
    <property type="component" value="Unassembled WGS sequence"/>
</dbReference>
<gene>
    <name evidence="3" type="ORF">GCM10009850_046700</name>
</gene>
<keyword evidence="2" id="KW-1133">Transmembrane helix</keyword>
<dbReference type="EMBL" id="BAAAQX010000011">
    <property type="protein sequence ID" value="GAA2209212.1"/>
    <property type="molecule type" value="Genomic_DNA"/>
</dbReference>
<evidence type="ECO:0008006" key="5">
    <source>
        <dbReference type="Google" id="ProtNLM"/>
    </source>
</evidence>
<feature type="transmembrane region" description="Helical" evidence="2">
    <location>
        <begin position="37"/>
        <end position="56"/>
    </location>
</feature>
<dbReference type="PROSITE" id="PS00080">
    <property type="entry name" value="MULTICOPPER_OXIDASE2"/>
    <property type="match status" value="1"/>
</dbReference>
<keyword evidence="1" id="KW-0479">Metal-binding</keyword>
<feature type="transmembrane region" description="Helical" evidence="2">
    <location>
        <begin position="6"/>
        <end position="25"/>
    </location>
</feature>
<evidence type="ECO:0000256" key="1">
    <source>
        <dbReference type="ARBA" id="ARBA00022723"/>
    </source>
</evidence>
<keyword evidence="2" id="KW-0472">Membrane</keyword>
<evidence type="ECO:0000313" key="3">
    <source>
        <dbReference type="EMBL" id="GAA2209212.1"/>
    </source>
</evidence>